<name>A0A1Y3E9K8_9BILA</name>
<reference evidence="2 3" key="1">
    <citation type="submission" date="2015-04" db="EMBL/GenBank/DDBJ databases">
        <title>Draft genome of the roundworm Trichinella nativa.</title>
        <authorList>
            <person name="Mitreva M."/>
        </authorList>
    </citation>
    <scope>NUCLEOTIDE SEQUENCE [LARGE SCALE GENOMIC DNA]</scope>
    <source>
        <strain evidence="2 3">ISS45</strain>
    </source>
</reference>
<evidence type="ECO:0000313" key="3">
    <source>
        <dbReference type="Proteomes" id="UP000243006"/>
    </source>
</evidence>
<gene>
    <name evidence="2" type="ORF">D917_03996</name>
</gene>
<evidence type="ECO:0000259" key="1">
    <source>
        <dbReference type="Pfam" id="PF04280"/>
    </source>
</evidence>
<proteinExistence type="predicted"/>
<dbReference type="EMBL" id="LVZM01022737">
    <property type="protein sequence ID" value="OUC40537.1"/>
    <property type="molecule type" value="Genomic_DNA"/>
</dbReference>
<dbReference type="InterPro" id="IPR007379">
    <property type="entry name" value="Tim44-like_dom"/>
</dbReference>
<sequence length="68" mass="7772">MGPVLLVAFQTRQLRSIQTPDGKFVFGTTDYPLLITHLWAFCRDVDEPNAKAAWRVVDVHEHSAVRSY</sequence>
<evidence type="ECO:0000313" key="2">
    <source>
        <dbReference type="EMBL" id="OUC40537.1"/>
    </source>
</evidence>
<dbReference type="Pfam" id="PF04280">
    <property type="entry name" value="Tim44"/>
    <property type="match status" value="1"/>
</dbReference>
<organism evidence="2 3">
    <name type="scientific">Trichinella nativa</name>
    <dbReference type="NCBI Taxonomy" id="6335"/>
    <lineage>
        <taxon>Eukaryota</taxon>
        <taxon>Metazoa</taxon>
        <taxon>Ecdysozoa</taxon>
        <taxon>Nematoda</taxon>
        <taxon>Enoplea</taxon>
        <taxon>Dorylaimia</taxon>
        <taxon>Trichinellida</taxon>
        <taxon>Trichinellidae</taxon>
        <taxon>Trichinella</taxon>
    </lineage>
</organism>
<comment type="caution">
    <text evidence="2">The sequence shown here is derived from an EMBL/GenBank/DDBJ whole genome shotgun (WGS) entry which is preliminary data.</text>
</comment>
<dbReference type="Gene3D" id="3.10.450.240">
    <property type="match status" value="1"/>
</dbReference>
<dbReference type="AlphaFoldDB" id="A0A1Y3E9K8"/>
<dbReference type="InterPro" id="IPR032710">
    <property type="entry name" value="NTF2-like_dom_sf"/>
</dbReference>
<feature type="domain" description="Tim44-like" evidence="1">
    <location>
        <begin position="3"/>
        <end position="60"/>
    </location>
</feature>
<dbReference type="Proteomes" id="UP000243006">
    <property type="component" value="Unassembled WGS sequence"/>
</dbReference>
<dbReference type="SUPFAM" id="SSF54427">
    <property type="entry name" value="NTF2-like"/>
    <property type="match status" value="1"/>
</dbReference>
<protein>
    <recommendedName>
        <fullName evidence="1">Tim44-like domain-containing protein</fullName>
    </recommendedName>
</protein>
<accession>A0A1Y3E9K8</accession>